<organism evidence="10 11">
    <name type="scientific">Cellulophaga baltica</name>
    <dbReference type="NCBI Taxonomy" id="76594"/>
    <lineage>
        <taxon>Bacteria</taxon>
        <taxon>Pseudomonadati</taxon>
        <taxon>Bacteroidota</taxon>
        <taxon>Flavobacteriia</taxon>
        <taxon>Flavobacteriales</taxon>
        <taxon>Flavobacteriaceae</taxon>
        <taxon>Cellulophaga</taxon>
    </lineage>
</organism>
<dbReference type="Proteomes" id="UP000182114">
    <property type="component" value="Unassembled WGS sequence"/>
</dbReference>
<evidence type="ECO:0000256" key="7">
    <source>
        <dbReference type="PIRSR" id="PIRSR001217-1"/>
    </source>
</evidence>
<protein>
    <submittedName>
        <fullName evidence="10">Protease-4</fullName>
    </submittedName>
</protein>
<keyword evidence="8" id="KW-1133">Transmembrane helix</keyword>
<evidence type="ECO:0000256" key="4">
    <source>
        <dbReference type="ARBA" id="ARBA00022801"/>
    </source>
</evidence>
<dbReference type="Gene3D" id="3.90.226.10">
    <property type="entry name" value="2-enoyl-CoA Hydratase, Chain A, domain 1"/>
    <property type="match status" value="3"/>
</dbReference>
<dbReference type="GO" id="GO:0008236">
    <property type="term" value="F:serine-type peptidase activity"/>
    <property type="evidence" value="ECO:0007669"/>
    <property type="project" value="UniProtKB-KW"/>
</dbReference>
<reference evidence="11" key="1">
    <citation type="submission" date="2016-10" db="EMBL/GenBank/DDBJ databases">
        <authorList>
            <person name="Varghese N."/>
            <person name="Submissions S."/>
        </authorList>
    </citation>
    <scope>NUCLEOTIDE SEQUENCE [LARGE SCALE GENOMIC DNA]</scope>
    <source>
        <strain evidence="11">DSM 24729</strain>
    </source>
</reference>
<feature type="active site" description="Proton donor/acceptor" evidence="7">
    <location>
        <position position="197"/>
    </location>
</feature>
<dbReference type="InterPro" id="IPR004634">
    <property type="entry name" value="Pept_S49_pIV"/>
</dbReference>
<dbReference type="PANTHER" id="PTHR33209">
    <property type="entry name" value="PROTEASE 4"/>
    <property type="match status" value="1"/>
</dbReference>
<evidence type="ECO:0000256" key="6">
    <source>
        <dbReference type="ARBA" id="ARBA00023136"/>
    </source>
</evidence>
<dbReference type="NCBIfam" id="TIGR00705">
    <property type="entry name" value="SppA_67K"/>
    <property type="match status" value="1"/>
</dbReference>
<sequence>MWRIYNEILMKFLRNLLAAIIGCLIAFGVLFGMFLIFAALLGSEDGEKTIKSNSVLEIQIQNPVQDYVGRDESDPFAGLFQQAQGLNEIIHAIKVAKNDSKIKGISINNNFIIAGLSQTQAIRNALEDFKTSGKFIYAYADIYVQKDFYLASVADSLFLNEVGSLDFKGLSSEVLFYKDLQEKTGIKMEVIRHGKYKSAVEPYLTNEMSEANRTQIKELLNSLWGSMVDEIAVSRNMSSENLNVIADTLGGRMPQLAKESGLVDDVLFFDQYEHKLKNAAKIAIEEDINYVSLEDYIDTANKTKLYKGDDKIAVIYAQGEILYGEGGPDIIGQGIINSSLKKAREDDAVKAIVLRVNSPGGSALTSDIIWREIELTKAIKPVVVSMGDVAASGGYYIAVGADKIFAEPTTITGSIGVFGTIPNATELAENIGINAEQVGTNKNSVDYSLFEPMTDGFRNMMQESVEGTYNTFLERVAEGRKITVAEADSMAQGRVWSGIDAKNLGLVDELGSLDDAIKGAAELADVASYGIKIFPKYKSGFERFMEDYGGASSKIKQDFIREELGLEAYSILKEVKAAMGQEGVQARVPFVLSIK</sequence>
<evidence type="ECO:0000256" key="3">
    <source>
        <dbReference type="ARBA" id="ARBA00022670"/>
    </source>
</evidence>
<dbReference type="Pfam" id="PF01343">
    <property type="entry name" value="Peptidase_S49"/>
    <property type="match status" value="2"/>
</dbReference>
<evidence type="ECO:0000256" key="8">
    <source>
        <dbReference type="SAM" id="Phobius"/>
    </source>
</evidence>
<dbReference type="GO" id="GO:0006465">
    <property type="term" value="P:signal peptide processing"/>
    <property type="evidence" value="ECO:0007669"/>
    <property type="project" value="InterPro"/>
</dbReference>
<gene>
    <name evidence="10" type="ORF">SAMN04487992_101164</name>
</gene>
<evidence type="ECO:0000313" key="10">
    <source>
        <dbReference type="EMBL" id="SDE43281.1"/>
    </source>
</evidence>
<evidence type="ECO:0000256" key="5">
    <source>
        <dbReference type="ARBA" id="ARBA00022825"/>
    </source>
</evidence>
<dbReference type="PIRSF" id="PIRSF001217">
    <property type="entry name" value="Protease_4_SppA"/>
    <property type="match status" value="1"/>
</dbReference>
<feature type="transmembrane region" description="Helical" evidence="8">
    <location>
        <begin position="12"/>
        <end position="41"/>
    </location>
</feature>
<dbReference type="CDD" id="cd07018">
    <property type="entry name" value="S49_SppA_67K_type"/>
    <property type="match status" value="1"/>
</dbReference>
<evidence type="ECO:0000256" key="1">
    <source>
        <dbReference type="ARBA" id="ARBA00004370"/>
    </source>
</evidence>
<keyword evidence="4" id="KW-0378">Hydrolase</keyword>
<feature type="active site" description="Nucleophile" evidence="7">
    <location>
        <position position="392"/>
    </location>
</feature>
<keyword evidence="6 8" id="KW-0472">Membrane</keyword>
<evidence type="ECO:0000256" key="2">
    <source>
        <dbReference type="ARBA" id="ARBA00008683"/>
    </source>
</evidence>
<keyword evidence="11" id="KW-1185">Reference proteome</keyword>
<keyword evidence="8" id="KW-0812">Transmembrane</keyword>
<proteinExistence type="inferred from homology"/>
<dbReference type="CDD" id="cd07023">
    <property type="entry name" value="S49_Sppa_N_C"/>
    <property type="match status" value="1"/>
</dbReference>
<dbReference type="InterPro" id="IPR002142">
    <property type="entry name" value="Peptidase_S49"/>
</dbReference>
<dbReference type="EMBL" id="FNBD01000001">
    <property type="protein sequence ID" value="SDE43281.1"/>
    <property type="molecule type" value="Genomic_DNA"/>
</dbReference>
<dbReference type="NCBIfam" id="TIGR00706">
    <property type="entry name" value="SppA_dom"/>
    <property type="match status" value="1"/>
</dbReference>
<keyword evidence="3 10" id="KW-0645">Protease</keyword>
<keyword evidence="5" id="KW-0720">Serine protease</keyword>
<evidence type="ECO:0000313" key="11">
    <source>
        <dbReference type="Proteomes" id="UP000182114"/>
    </source>
</evidence>
<accession>A0A1G7CVL9</accession>
<comment type="subcellular location">
    <subcellularLocation>
        <location evidence="1">Membrane</location>
    </subcellularLocation>
</comment>
<name>A0A1G7CVL9_9FLAO</name>
<evidence type="ECO:0000259" key="9">
    <source>
        <dbReference type="Pfam" id="PF01343"/>
    </source>
</evidence>
<dbReference type="eggNOG" id="COG0616">
    <property type="taxonomic scope" value="Bacteria"/>
</dbReference>
<dbReference type="InterPro" id="IPR047217">
    <property type="entry name" value="S49_SppA_67K_type_N"/>
</dbReference>
<dbReference type="AlphaFoldDB" id="A0A1G7CVL9"/>
<dbReference type="InterPro" id="IPR029045">
    <property type="entry name" value="ClpP/crotonase-like_dom_sf"/>
</dbReference>
<comment type="similarity">
    <text evidence="2">Belongs to the peptidase S49 family.</text>
</comment>
<feature type="domain" description="Peptidase S49" evidence="9">
    <location>
        <begin position="129"/>
        <end position="282"/>
    </location>
</feature>
<dbReference type="PANTHER" id="PTHR33209:SF1">
    <property type="entry name" value="PEPTIDASE S49 DOMAIN-CONTAINING PROTEIN"/>
    <property type="match status" value="1"/>
</dbReference>
<feature type="domain" description="Peptidase S49" evidence="9">
    <location>
        <begin position="376"/>
        <end position="526"/>
    </location>
</feature>
<dbReference type="InterPro" id="IPR004635">
    <property type="entry name" value="Pept_S49_SppA"/>
</dbReference>
<dbReference type="GO" id="GO:0016020">
    <property type="term" value="C:membrane"/>
    <property type="evidence" value="ECO:0007669"/>
    <property type="project" value="UniProtKB-SubCell"/>
</dbReference>
<dbReference type="InterPro" id="IPR047272">
    <property type="entry name" value="S49_SppA_C"/>
</dbReference>
<dbReference type="SUPFAM" id="SSF52096">
    <property type="entry name" value="ClpP/crotonase"/>
    <property type="match status" value="2"/>
</dbReference>